<evidence type="ECO:0000256" key="10">
    <source>
        <dbReference type="ARBA" id="ARBA00048109"/>
    </source>
</evidence>
<dbReference type="GO" id="GO:0005886">
    <property type="term" value="C:plasma membrane"/>
    <property type="evidence" value="ECO:0007669"/>
    <property type="project" value="TreeGrafter"/>
</dbReference>
<dbReference type="Gene3D" id="3.30.559.30">
    <property type="entry name" value="Nonribosomal peptide synthetase, condensation domain"/>
    <property type="match status" value="1"/>
</dbReference>
<keyword evidence="6" id="KW-0808">Transferase</keyword>
<dbReference type="GO" id="GO:0051701">
    <property type="term" value="P:biological process involved in interaction with host"/>
    <property type="evidence" value="ECO:0007669"/>
    <property type="project" value="TreeGrafter"/>
</dbReference>
<keyword evidence="11" id="KW-0472">Membrane</keyword>
<dbReference type="RefSeq" id="WP_317746863.1">
    <property type="nucleotide sequence ID" value="NZ_JAWLUP010000071.1"/>
</dbReference>
<evidence type="ECO:0000256" key="7">
    <source>
        <dbReference type="ARBA" id="ARBA00022798"/>
    </source>
</evidence>
<proteinExistence type="inferred from homology"/>
<evidence type="ECO:0000259" key="13">
    <source>
        <dbReference type="Pfam" id="PF06974"/>
    </source>
</evidence>
<protein>
    <recommendedName>
        <fullName evidence="4">diacylglycerol O-acyltransferase</fullName>
        <ecNumber evidence="4">2.3.1.20</ecNumber>
    </recommendedName>
</protein>
<evidence type="ECO:0000256" key="2">
    <source>
        <dbReference type="ARBA" id="ARBA00005189"/>
    </source>
</evidence>
<dbReference type="Pfam" id="PF06974">
    <property type="entry name" value="WS_DGAT_C"/>
    <property type="match status" value="1"/>
</dbReference>
<dbReference type="GO" id="GO:0001666">
    <property type="term" value="P:response to hypoxia"/>
    <property type="evidence" value="ECO:0007669"/>
    <property type="project" value="TreeGrafter"/>
</dbReference>
<evidence type="ECO:0000256" key="8">
    <source>
        <dbReference type="ARBA" id="ARBA00023098"/>
    </source>
</evidence>
<evidence type="ECO:0000313" key="15">
    <source>
        <dbReference type="Proteomes" id="UP001185863"/>
    </source>
</evidence>
<feature type="transmembrane region" description="Helical" evidence="11">
    <location>
        <begin position="340"/>
        <end position="361"/>
    </location>
</feature>
<dbReference type="InterPro" id="IPR045034">
    <property type="entry name" value="O-acyltransferase_WSD1-like"/>
</dbReference>
<organism evidence="14 15">
    <name type="scientific">Rhodococcus oxybenzonivorans</name>
    <dbReference type="NCBI Taxonomy" id="1990687"/>
    <lineage>
        <taxon>Bacteria</taxon>
        <taxon>Bacillati</taxon>
        <taxon>Actinomycetota</taxon>
        <taxon>Actinomycetes</taxon>
        <taxon>Mycobacteriales</taxon>
        <taxon>Nocardiaceae</taxon>
        <taxon>Rhodococcus</taxon>
    </lineage>
</organism>
<evidence type="ECO:0000259" key="12">
    <source>
        <dbReference type="Pfam" id="PF03007"/>
    </source>
</evidence>
<comment type="catalytic activity">
    <reaction evidence="10">
        <text>an acyl-CoA + a 1,2-diacyl-sn-glycerol = a triacyl-sn-glycerol + CoA</text>
        <dbReference type="Rhea" id="RHEA:10868"/>
        <dbReference type="ChEBI" id="CHEBI:17815"/>
        <dbReference type="ChEBI" id="CHEBI:57287"/>
        <dbReference type="ChEBI" id="CHEBI:58342"/>
        <dbReference type="ChEBI" id="CHEBI:64615"/>
        <dbReference type="EC" id="2.3.1.20"/>
    </reaction>
</comment>
<dbReference type="Gene3D" id="3.30.559.10">
    <property type="entry name" value="Chloramphenicol acetyltransferase-like domain"/>
    <property type="match status" value="1"/>
</dbReference>
<feature type="domain" description="O-acyltransferase WSD1-like N-terminal" evidence="12">
    <location>
        <begin position="11"/>
        <end position="261"/>
    </location>
</feature>
<dbReference type="InterPro" id="IPR004255">
    <property type="entry name" value="O-acyltransferase_WSD1_N"/>
</dbReference>
<dbReference type="GO" id="GO:0006071">
    <property type="term" value="P:glycerol metabolic process"/>
    <property type="evidence" value="ECO:0007669"/>
    <property type="project" value="UniProtKB-KW"/>
</dbReference>
<dbReference type="Pfam" id="PF03007">
    <property type="entry name" value="WS_DGAT_cat"/>
    <property type="match status" value="1"/>
</dbReference>
<dbReference type="AlphaFoldDB" id="A0AAE5A808"/>
<dbReference type="InterPro" id="IPR023213">
    <property type="entry name" value="CAT-like_dom_sf"/>
</dbReference>
<comment type="similarity">
    <text evidence="3">Belongs to the long-chain O-acyltransferase family.</text>
</comment>
<dbReference type="GO" id="GO:0004144">
    <property type="term" value="F:diacylglycerol O-acyltransferase activity"/>
    <property type="evidence" value="ECO:0007669"/>
    <property type="project" value="UniProtKB-EC"/>
</dbReference>
<sequence length="449" mass="47591">MVAKQRRIERLGPSDLTELASDVGPVPMNVGAVLFLAGDGAVDSATIEATLTKRISGIRRLRQCLVDPPPGLGRPYWADDEHYDVGAHLARVRCPAPGDRDTALALAVDAVTQPLPRSRPLWRAIIITDLANDHRSLGLVMVLHHVLADGIGGLAILAHLVDGMAAAGSVDEIPTVVAAPRPKDLLVDCVVERLRTLRRFPRTVARVRGGVNELGHGIGRRAPRCSLNVATGPRRRVTTVETDLRTVREAGRRSGATVNDVLLAAITGALAALLERRNEFPQELVVSVPVSARRSTTSGHLGNQVGVMPVRVPLAGSPAERVTTISGITRVQKRRTRGTSAALIGPLFRLLAAAGLFRWFVDRQRLVNSFLSNLPGPPSPLAIAGSPIASMVPITVTAGNVGVAFAALSYAGTLTVTIIADPDVVPEIDDLAAALHEQFKAIDEGHASV</sequence>
<keyword evidence="11" id="KW-0812">Transmembrane</keyword>
<feature type="domain" description="O-acyltransferase WSD1 C-terminal" evidence="13">
    <location>
        <begin position="302"/>
        <end position="442"/>
    </location>
</feature>
<comment type="caution">
    <text evidence="14">The sequence shown here is derived from an EMBL/GenBank/DDBJ whole genome shotgun (WGS) entry which is preliminary data.</text>
</comment>
<accession>A0AAE5A808</accession>
<evidence type="ECO:0000256" key="4">
    <source>
        <dbReference type="ARBA" id="ARBA00013244"/>
    </source>
</evidence>
<dbReference type="SUPFAM" id="SSF52777">
    <property type="entry name" value="CoA-dependent acyltransferases"/>
    <property type="match status" value="2"/>
</dbReference>
<dbReference type="GO" id="GO:0071731">
    <property type="term" value="P:response to nitric oxide"/>
    <property type="evidence" value="ECO:0007669"/>
    <property type="project" value="TreeGrafter"/>
</dbReference>
<dbReference type="EMBL" id="JAWLUP010000071">
    <property type="protein sequence ID" value="MDV7267096.1"/>
    <property type="molecule type" value="Genomic_DNA"/>
</dbReference>
<evidence type="ECO:0000256" key="11">
    <source>
        <dbReference type="SAM" id="Phobius"/>
    </source>
</evidence>
<reference evidence="14" key="1">
    <citation type="submission" date="2023-10" db="EMBL/GenBank/DDBJ databases">
        <title>Development of a sustainable strategy for remediation of hydrocarbon-contaminated territories based on the waste exchange concept.</title>
        <authorList>
            <person name="Krivoruchko A."/>
        </authorList>
    </citation>
    <scope>NUCLEOTIDE SEQUENCE</scope>
    <source>
        <strain evidence="14">IEGM 68</strain>
    </source>
</reference>
<dbReference type="PANTHER" id="PTHR31650:SF1">
    <property type="entry name" value="WAX ESTER SYNTHASE_DIACYLGLYCEROL ACYLTRANSFERASE 4-RELATED"/>
    <property type="match status" value="1"/>
</dbReference>
<keyword evidence="8" id="KW-0443">Lipid metabolism</keyword>
<name>A0AAE5A808_9NOCA</name>
<dbReference type="GO" id="GO:0019432">
    <property type="term" value="P:triglyceride biosynthetic process"/>
    <property type="evidence" value="ECO:0007669"/>
    <property type="project" value="TreeGrafter"/>
</dbReference>
<feature type="transmembrane region" description="Helical" evidence="11">
    <location>
        <begin position="381"/>
        <end position="408"/>
    </location>
</feature>
<dbReference type="PANTHER" id="PTHR31650">
    <property type="entry name" value="O-ACYLTRANSFERASE (WSD1-LIKE) FAMILY PROTEIN"/>
    <property type="match status" value="1"/>
</dbReference>
<evidence type="ECO:0000256" key="9">
    <source>
        <dbReference type="ARBA" id="ARBA00023315"/>
    </source>
</evidence>
<keyword evidence="9" id="KW-0012">Acyltransferase</keyword>
<dbReference type="InterPro" id="IPR009721">
    <property type="entry name" value="O-acyltransferase_WSD1_C"/>
</dbReference>
<evidence type="ECO:0000256" key="5">
    <source>
        <dbReference type="ARBA" id="ARBA00022516"/>
    </source>
</evidence>
<comment type="pathway">
    <text evidence="2">Lipid metabolism.</text>
</comment>
<dbReference type="Proteomes" id="UP001185863">
    <property type="component" value="Unassembled WGS sequence"/>
</dbReference>
<keyword evidence="5" id="KW-0444">Lipid biosynthesis</keyword>
<gene>
    <name evidence="14" type="ORF">R4315_21440</name>
</gene>
<evidence type="ECO:0000256" key="6">
    <source>
        <dbReference type="ARBA" id="ARBA00022679"/>
    </source>
</evidence>
<keyword evidence="11" id="KW-1133">Transmembrane helix</keyword>
<dbReference type="EC" id="2.3.1.20" evidence="4"/>
<comment type="pathway">
    <text evidence="1">Glycerolipid metabolism; triacylglycerol biosynthesis.</text>
</comment>
<evidence type="ECO:0000256" key="1">
    <source>
        <dbReference type="ARBA" id="ARBA00004771"/>
    </source>
</evidence>
<evidence type="ECO:0000256" key="3">
    <source>
        <dbReference type="ARBA" id="ARBA00009587"/>
    </source>
</evidence>
<keyword evidence="7" id="KW-0319">Glycerol metabolism</keyword>
<evidence type="ECO:0000313" key="14">
    <source>
        <dbReference type="EMBL" id="MDV7267096.1"/>
    </source>
</evidence>